<gene>
    <name evidence="1" type="ORF">pdam_00003393</name>
</gene>
<dbReference type="Pfam" id="PF06101">
    <property type="entry name" value="Vps62"/>
    <property type="match status" value="1"/>
</dbReference>
<protein>
    <submittedName>
        <fullName evidence="1">Uncharacterized protein</fullName>
    </submittedName>
</protein>
<dbReference type="GO" id="GO:0016020">
    <property type="term" value="C:membrane"/>
    <property type="evidence" value="ECO:0007669"/>
    <property type="project" value="TreeGrafter"/>
</dbReference>
<reference evidence="1 2" key="1">
    <citation type="journal article" date="2018" name="Sci. Rep.">
        <title>Comparative analysis of the Pocillopora damicornis genome highlights role of immune system in coral evolution.</title>
        <authorList>
            <person name="Cunning R."/>
            <person name="Bay R.A."/>
            <person name="Gillette P."/>
            <person name="Baker A.C."/>
            <person name="Traylor-Knowles N."/>
        </authorList>
    </citation>
    <scope>NUCLEOTIDE SEQUENCE [LARGE SCALE GENOMIC DNA]</scope>
    <source>
        <strain evidence="1">RSMAS</strain>
        <tissue evidence="1">Whole animal</tissue>
    </source>
</reference>
<proteinExistence type="predicted"/>
<comment type="caution">
    <text evidence="1">The sequence shown here is derived from an EMBL/GenBank/DDBJ whole genome shotgun (WGS) entry which is preliminary data.</text>
</comment>
<dbReference type="InterPro" id="IPR009291">
    <property type="entry name" value="Vps62"/>
</dbReference>
<name>A0A3M6TA26_POCDA</name>
<feature type="non-terminal residue" evidence="1">
    <location>
        <position position="843"/>
    </location>
</feature>
<keyword evidence="2" id="KW-1185">Reference proteome</keyword>
<dbReference type="OrthoDB" id="110174at2759"/>
<organism evidence="1 2">
    <name type="scientific">Pocillopora damicornis</name>
    <name type="common">Cauliflower coral</name>
    <name type="synonym">Millepora damicornis</name>
    <dbReference type="NCBI Taxonomy" id="46731"/>
    <lineage>
        <taxon>Eukaryota</taxon>
        <taxon>Metazoa</taxon>
        <taxon>Cnidaria</taxon>
        <taxon>Anthozoa</taxon>
        <taxon>Hexacorallia</taxon>
        <taxon>Scleractinia</taxon>
        <taxon>Astrocoeniina</taxon>
        <taxon>Pocilloporidae</taxon>
        <taxon>Pocillopora</taxon>
    </lineage>
</organism>
<dbReference type="PANTHER" id="PTHR21824">
    <property type="entry name" value="TRANSMEMBRANE PROTEIN 177"/>
    <property type="match status" value="1"/>
</dbReference>
<evidence type="ECO:0000313" key="2">
    <source>
        <dbReference type="Proteomes" id="UP000275408"/>
    </source>
</evidence>
<dbReference type="EMBL" id="RCHS01004038">
    <property type="protein sequence ID" value="RMX38235.1"/>
    <property type="molecule type" value="Genomic_DNA"/>
</dbReference>
<accession>A0A3M6TA26</accession>
<dbReference type="Proteomes" id="UP000275408">
    <property type="component" value="Unassembled WGS sequence"/>
</dbReference>
<dbReference type="InterPro" id="IPR026620">
    <property type="entry name" value="TMEM177"/>
</dbReference>
<dbReference type="PANTHER" id="PTHR21824:SF4">
    <property type="entry name" value="TRANSMEMBRANE PROTEIN 177"/>
    <property type="match status" value="1"/>
</dbReference>
<sequence length="843" mass="94972">MSDKQDKISFFVCRSLYPSSSGATWLPNGAVIGVPLSFYFKHEDDLGRFGEICFQDGKVPMLLQSRFGQKFIHTQLSSDDNIAFCIGRELVHLSSSFDIASDVFFAPSWLIATYAISRRTRIVIPRASALVDGIVKVTLYLLSFACFWPVERRLNHYREFKADEMSARCDLDVAKGGVDWVLKKKRFLSLMKSIQGGHESKEMLFNTVDSTHPKLLDRLRRLEVIVDEKIKEKIYGNEGVGAHQDVNVWRAQIDSIPQGVYMIGDVAFGAHTSSFPLHAVVLVKPLFEYDHLGDIIKAPCSYEEIWTGKGSRGRQDGSFWRVHAPPGYVALGDVACNNWSQPTPEFTSKYACIRQDLLSAHAELSSPALWTDRGSGAERDVSLWTVRGFYQPTGCFKAHKGYQKPNLEMAARTLSMDKILRSLVGVGIGGLIIVRGSAELFPHLYKQIYGLKDEKGAFVAVPDRCREQLDVVAERYGVKNVNNVNLFIYRGFHGISLGSSLLPAGAVIGLPRWYLFQSEEDIRNSGLKFGKTVGWDSEFASMASFGHVMELVGKVANRFIVISVGFGIGGLFIYKNAAEAFPNQVCKPIVGLKDEDGSLLKVPERIRTQFDVVLNKLGYTNANKISLFINQGVHPMSVGSTSFPNGAVVSLPKWYIFENYKDIETCGITFQGRDIRWDSELGIKIKECLLPSDEMIAFCIAHEVAQTQRLDYKAINAVLAPTWLYLTYKLAYIGPRMLQLHAVLDILFKLVLCRLSYLCYKQVHMKLYHDVVYQADAMAAKCEPRMLQGGIDVFTKKIELNRIRRRLMGRKGHNCFTEEGNDIESRIYPLLTDRLKRLKDLER</sequence>
<evidence type="ECO:0000313" key="1">
    <source>
        <dbReference type="EMBL" id="RMX38235.1"/>
    </source>
</evidence>
<dbReference type="AlphaFoldDB" id="A0A3M6TA26"/>